<dbReference type="Proteomes" id="UP000663829">
    <property type="component" value="Unassembled WGS sequence"/>
</dbReference>
<organism evidence="1 3">
    <name type="scientific">Didymodactylos carnosus</name>
    <dbReference type="NCBI Taxonomy" id="1234261"/>
    <lineage>
        <taxon>Eukaryota</taxon>
        <taxon>Metazoa</taxon>
        <taxon>Spiralia</taxon>
        <taxon>Gnathifera</taxon>
        <taxon>Rotifera</taxon>
        <taxon>Eurotatoria</taxon>
        <taxon>Bdelloidea</taxon>
        <taxon>Philodinida</taxon>
        <taxon>Philodinidae</taxon>
        <taxon>Didymodactylos</taxon>
    </lineage>
</organism>
<evidence type="ECO:0000313" key="1">
    <source>
        <dbReference type="EMBL" id="CAF1483798.1"/>
    </source>
</evidence>
<dbReference type="EMBL" id="CAJOBC010086770">
    <property type="protein sequence ID" value="CAF4348245.1"/>
    <property type="molecule type" value="Genomic_DNA"/>
</dbReference>
<dbReference type="EMBL" id="CAJNOQ010021285">
    <property type="protein sequence ID" value="CAF1483798.1"/>
    <property type="molecule type" value="Genomic_DNA"/>
</dbReference>
<keyword evidence="3" id="KW-1185">Reference proteome</keyword>
<protein>
    <submittedName>
        <fullName evidence="1">Uncharacterized protein</fullName>
    </submittedName>
</protein>
<dbReference type="AlphaFoldDB" id="A0A815RYY5"/>
<dbReference type="Proteomes" id="UP000681722">
    <property type="component" value="Unassembled WGS sequence"/>
</dbReference>
<sequence length="314" mass="37157">MVDGKCWEQLIVTHLPLLFEFKFQVFCFKENLTSTLVMDELISSFKTSFWLKRGWFVVLDCHSSFGLHFYTYERWGKRHKTLPITFDIRTVTTAVDNHPRNSIRALTISGGINERISTMKSLTYQYPNVKHLIIDCDSVVNNAVVIQNLSSVVDVSKLTMLTVKERPVNLVRELILKYDLKYMTSLTITFNLLLNITHQFDNETQVWCEQITTLMLRFVGWIDLVQWLKFTDVFNKNLKYLSIYGTTSDTMYTIMPLIFERMKRLKKFKIALEYSHDRMFRSDQFEQWFEHYIQLNALDIDCEHNDNALDIAFT</sequence>
<evidence type="ECO:0000313" key="2">
    <source>
        <dbReference type="EMBL" id="CAF4348245.1"/>
    </source>
</evidence>
<comment type="caution">
    <text evidence="1">The sequence shown here is derived from an EMBL/GenBank/DDBJ whole genome shotgun (WGS) entry which is preliminary data.</text>
</comment>
<reference evidence="1" key="1">
    <citation type="submission" date="2021-02" db="EMBL/GenBank/DDBJ databases">
        <authorList>
            <person name="Nowell W R."/>
        </authorList>
    </citation>
    <scope>NUCLEOTIDE SEQUENCE</scope>
</reference>
<name>A0A815RYY5_9BILA</name>
<accession>A0A815RYY5</accession>
<gene>
    <name evidence="1" type="ORF">GPM918_LOCUS35954</name>
    <name evidence="2" type="ORF">SRO942_LOCUS36680</name>
</gene>
<proteinExistence type="predicted"/>
<evidence type="ECO:0000313" key="3">
    <source>
        <dbReference type="Proteomes" id="UP000663829"/>
    </source>
</evidence>